<sequence length="554" mass="61546">MGSLAAPHRWSPLQLQPRVQPIPATPRTATFLRRAGNAQQAPETLVPLQGHELAIEAPQVVRSLSTVDAEPGQHPLPGVDEFNWERHWYPVTPLDHMHASRPNPFVLLGKRMVAWRDASHTWSVLADSCPHRLARLSEGRIDPSSGSLQCSYHGWSFNGMGQCTGIPQAQTEAAENAACASQRSCATRFPSQVQQGLLWVWPAAGPEAALEAAAVSPPVCPAFESPDYLEGRHWYQRDVPYSWDTLIENLLDPAHLPFSHHGVQGDREAPNIAEMQISHPLTLQQGFKASSVGVDTHKYAYQAKGRKTKTGQQIEKPTSVFTFKPPAFTLLEVGDGRLFMVNYAVPTEPGRARLIHQVTLKKAMLPRIARLILSFRPAWVVAKQHMGASATLDGDSVFLKHQETDVRAMPDAHKAWTTRYFMPTSMDAAVGRFRQWWQWVGGEVGWPVNTQRPRQELTRYEMLERYKSHTKSCPSCSKALRQLCTIQAAAAAFAATSILILAAVMGSSLVLQRPPPRAPSLLAAAAAACFGMLTRRLQQTQQHFHFLDYCHSTR</sequence>
<evidence type="ECO:0000256" key="12">
    <source>
        <dbReference type="ARBA" id="ARBA00023014"/>
    </source>
</evidence>
<evidence type="ECO:0000256" key="1">
    <source>
        <dbReference type="ARBA" id="ARBA00004229"/>
    </source>
</evidence>
<evidence type="ECO:0000256" key="4">
    <source>
        <dbReference type="ARBA" id="ARBA00022640"/>
    </source>
</evidence>
<reference evidence="17 18" key="1">
    <citation type="journal article" date="2024" name="Nat. Commun.">
        <title>Phylogenomics reveals the evolutionary origins of lichenization in chlorophyte algae.</title>
        <authorList>
            <person name="Puginier C."/>
            <person name="Libourel C."/>
            <person name="Otte J."/>
            <person name="Skaloud P."/>
            <person name="Haon M."/>
            <person name="Grisel S."/>
            <person name="Petersen M."/>
            <person name="Berrin J.G."/>
            <person name="Delaux P.M."/>
            <person name="Dal Grande F."/>
            <person name="Keller J."/>
        </authorList>
    </citation>
    <scope>NUCLEOTIDE SEQUENCE [LARGE SCALE GENOMIC DNA]</scope>
    <source>
        <strain evidence="17 18">SAG 2145</strain>
    </source>
</reference>
<comment type="subcellular location">
    <subcellularLocation>
        <location evidence="2">Membrane</location>
    </subcellularLocation>
    <subcellularLocation>
        <location evidence="1">Plastid</location>
        <location evidence="1">Chloroplast</location>
    </subcellularLocation>
</comment>
<evidence type="ECO:0000256" key="2">
    <source>
        <dbReference type="ARBA" id="ARBA00004370"/>
    </source>
</evidence>
<dbReference type="Gene3D" id="3.90.380.10">
    <property type="entry name" value="Naphthalene 1,2-dioxygenase Alpha Subunit, Chain A, domain 1"/>
    <property type="match status" value="1"/>
</dbReference>
<dbReference type="Gene3D" id="2.102.10.10">
    <property type="entry name" value="Rieske [2Fe-2S] iron-sulphur domain"/>
    <property type="match status" value="1"/>
</dbReference>
<keyword evidence="3" id="KW-0150">Chloroplast</keyword>
<organism evidence="17 18">
    <name type="scientific">Apatococcus lobatus</name>
    <dbReference type="NCBI Taxonomy" id="904363"/>
    <lineage>
        <taxon>Eukaryota</taxon>
        <taxon>Viridiplantae</taxon>
        <taxon>Chlorophyta</taxon>
        <taxon>core chlorophytes</taxon>
        <taxon>Trebouxiophyceae</taxon>
        <taxon>Chlorellales</taxon>
        <taxon>Chlorellaceae</taxon>
        <taxon>Apatococcus</taxon>
    </lineage>
</organism>
<comment type="caution">
    <text evidence="17">The sequence shown here is derived from an EMBL/GenBank/DDBJ whole genome shotgun (WGS) entry which is preliminary data.</text>
</comment>
<evidence type="ECO:0000256" key="15">
    <source>
        <dbReference type="SAM" id="Phobius"/>
    </source>
</evidence>
<proteinExistence type="predicted"/>
<keyword evidence="5 15" id="KW-0812">Transmembrane</keyword>
<evidence type="ECO:0000256" key="14">
    <source>
        <dbReference type="SAM" id="MobiDB-lite"/>
    </source>
</evidence>
<dbReference type="GO" id="GO:0009507">
    <property type="term" value="C:chloroplast"/>
    <property type="evidence" value="ECO:0007669"/>
    <property type="project" value="UniProtKB-SubCell"/>
</dbReference>
<evidence type="ECO:0000259" key="16">
    <source>
        <dbReference type="PROSITE" id="PS51296"/>
    </source>
</evidence>
<evidence type="ECO:0000256" key="10">
    <source>
        <dbReference type="ARBA" id="ARBA00023002"/>
    </source>
</evidence>
<accession>A0AAW1S8Y2</accession>
<dbReference type="SUPFAM" id="SSF55961">
    <property type="entry name" value="Bet v1-like"/>
    <property type="match status" value="1"/>
</dbReference>
<keyword evidence="4" id="KW-0934">Plastid</keyword>
<keyword evidence="9 15" id="KW-1133">Transmembrane helix</keyword>
<feature type="transmembrane region" description="Helical" evidence="15">
    <location>
        <begin position="488"/>
        <end position="511"/>
    </location>
</feature>
<feature type="region of interest" description="Disordered" evidence="14">
    <location>
        <begin position="1"/>
        <end position="22"/>
    </location>
</feature>
<dbReference type="EMBL" id="JALJOS010000002">
    <property type="protein sequence ID" value="KAK9842714.1"/>
    <property type="molecule type" value="Genomic_DNA"/>
</dbReference>
<keyword evidence="10" id="KW-0560">Oxidoreductase</keyword>
<dbReference type="GO" id="GO:0051537">
    <property type="term" value="F:2 iron, 2 sulfur cluster binding"/>
    <property type="evidence" value="ECO:0007669"/>
    <property type="project" value="UniProtKB-KW"/>
</dbReference>
<evidence type="ECO:0000256" key="9">
    <source>
        <dbReference type="ARBA" id="ARBA00022989"/>
    </source>
</evidence>
<dbReference type="Pfam" id="PF08417">
    <property type="entry name" value="PaO"/>
    <property type="match status" value="1"/>
</dbReference>
<keyword evidence="18" id="KW-1185">Reference proteome</keyword>
<evidence type="ECO:0000313" key="17">
    <source>
        <dbReference type="EMBL" id="KAK9842714.1"/>
    </source>
</evidence>
<dbReference type="InterPro" id="IPR017941">
    <property type="entry name" value="Rieske_2Fe-2S"/>
</dbReference>
<dbReference type="Proteomes" id="UP001438707">
    <property type="component" value="Unassembled WGS sequence"/>
</dbReference>
<dbReference type="AlphaFoldDB" id="A0AAW1S8Y2"/>
<feature type="domain" description="Rieske" evidence="16">
    <location>
        <begin position="88"/>
        <end position="200"/>
    </location>
</feature>
<keyword evidence="12" id="KW-0411">Iron-sulfur</keyword>
<keyword evidence="13 15" id="KW-0472">Membrane</keyword>
<dbReference type="PANTHER" id="PTHR21266:SF32">
    <property type="entry name" value="CHOLESTEROL 7-DESATURASE NVD"/>
    <property type="match status" value="1"/>
</dbReference>
<dbReference type="Pfam" id="PF00355">
    <property type="entry name" value="Rieske"/>
    <property type="match status" value="1"/>
</dbReference>
<dbReference type="InterPro" id="IPR050584">
    <property type="entry name" value="Cholesterol_7-desaturase"/>
</dbReference>
<protein>
    <recommendedName>
        <fullName evidence="16">Rieske domain-containing protein</fullName>
    </recommendedName>
</protein>
<evidence type="ECO:0000256" key="7">
    <source>
        <dbReference type="ARBA" id="ARBA00022723"/>
    </source>
</evidence>
<keyword evidence="7" id="KW-0479">Metal-binding</keyword>
<evidence type="ECO:0000313" key="18">
    <source>
        <dbReference type="Proteomes" id="UP001438707"/>
    </source>
</evidence>
<keyword evidence="8" id="KW-0809">Transit peptide</keyword>
<dbReference type="GO" id="GO:0010277">
    <property type="term" value="F:chlorophyllide a oxygenase activity"/>
    <property type="evidence" value="ECO:0007669"/>
    <property type="project" value="InterPro"/>
</dbReference>
<dbReference type="PANTHER" id="PTHR21266">
    <property type="entry name" value="IRON-SULFUR DOMAIN CONTAINING PROTEIN"/>
    <property type="match status" value="1"/>
</dbReference>
<name>A0AAW1S8Y2_9CHLO</name>
<evidence type="ECO:0000256" key="11">
    <source>
        <dbReference type="ARBA" id="ARBA00023004"/>
    </source>
</evidence>
<dbReference type="PROSITE" id="PS51296">
    <property type="entry name" value="RIESKE"/>
    <property type="match status" value="1"/>
</dbReference>
<keyword evidence="6" id="KW-0001">2Fe-2S</keyword>
<evidence type="ECO:0000256" key="6">
    <source>
        <dbReference type="ARBA" id="ARBA00022714"/>
    </source>
</evidence>
<dbReference type="GO" id="GO:0046872">
    <property type="term" value="F:metal ion binding"/>
    <property type="evidence" value="ECO:0007669"/>
    <property type="project" value="UniProtKB-KW"/>
</dbReference>
<evidence type="ECO:0000256" key="3">
    <source>
        <dbReference type="ARBA" id="ARBA00022528"/>
    </source>
</evidence>
<dbReference type="InterPro" id="IPR036922">
    <property type="entry name" value="Rieske_2Fe-2S_sf"/>
</dbReference>
<evidence type="ECO:0000256" key="8">
    <source>
        <dbReference type="ARBA" id="ARBA00022946"/>
    </source>
</evidence>
<dbReference type="SUPFAM" id="SSF50022">
    <property type="entry name" value="ISP domain"/>
    <property type="match status" value="1"/>
</dbReference>
<gene>
    <name evidence="17" type="ORF">WJX74_001171</name>
</gene>
<evidence type="ECO:0000256" key="13">
    <source>
        <dbReference type="ARBA" id="ARBA00023136"/>
    </source>
</evidence>
<keyword evidence="11" id="KW-0408">Iron</keyword>
<evidence type="ECO:0000256" key="5">
    <source>
        <dbReference type="ARBA" id="ARBA00022692"/>
    </source>
</evidence>
<dbReference type="GO" id="GO:0016020">
    <property type="term" value="C:membrane"/>
    <property type="evidence" value="ECO:0007669"/>
    <property type="project" value="UniProtKB-SubCell"/>
</dbReference>
<dbReference type="InterPro" id="IPR013626">
    <property type="entry name" value="PaO"/>
</dbReference>